<keyword evidence="1" id="KW-0472">Membrane</keyword>
<dbReference type="AlphaFoldDB" id="A0A0G1RCF1"/>
<dbReference type="EMBL" id="LCNM01000029">
    <property type="protein sequence ID" value="KKU54984.1"/>
    <property type="molecule type" value="Genomic_DNA"/>
</dbReference>
<organism evidence="2 3">
    <name type="scientific">Candidatus Amesbacteria bacterium GW2011_GWA2_47_11</name>
    <dbReference type="NCBI Taxonomy" id="1618357"/>
    <lineage>
        <taxon>Bacteria</taxon>
        <taxon>Candidatus Amesiibacteriota</taxon>
    </lineage>
</organism>
<keyword evidence="1" id="KW-0812">Transmembrane</keyword>
<evidence type="ECO:0000313" key="2">
    <source>
        <dbReference type="EMBL" id="KKU54984.1"/>
    </source>
</evidence>
<evidence type="ECO:0000256" key="1">
    <source>
        <dbReference type="SAM" id="Phobius"/>
    </source>
</evidence>
<proteinExistence type="predicted"/>
<evidence type="ECO:0000313" key="3">
    <source>
        <dbReference type="Proteomes" id="UP000034607"/>
    </source>
</evidence>
<name>A0A0G1RCF1_9BACT</name>
<comment type="caution">
    <text evidence="2">The sequence shown here is derived from an EMBL/GenBank/DDBJ whole genome shotgun (WGS) entry which is preliminary data.</text>
</comment>
<reference evidence="2 3" key="1">
    <citation type="journal article" date="2015" name="Nature">
        <title>rRNA introns, odd ribosomes, and small enigmatic genomes across a large radiation of phyla.</title>
        <authorList>
            <person name="Brown C.T."/>
            <person name="Hug L.A."/>
            <person name="Thomas B.C."/>
            <person name="Sharon I."/>
            <person name="Castelle C.J."/>
            <person name="Singh A."/>
            <person name="Wilkins M.J."/>
            <person name="Williams K.H."/>
            <person name="Banfield J.F."/>
        </authorList>
    </citation>
    <scope>NUCLEOTIDE SEQUENCE [LARGE SCALE GENOMIC DNA]</scope>
</reference>
<accession>A0A0G1RCF1</accession>
<dbReference type="Proteomes" id="UP000034607">
    <property type="component" value="Unassembled WGS sequence"/>
</dbReference>
<keyword evidence="1" id="KW-1133">Transmembrane helix</keyword>
<feature type="transmembrane region" description="Helical" evidence="1">
    <location>
        <begin position="13"/>
        <end position="32"/>
    </location>
</feature>
<sequence>MKEVEIVVSVGEALVYLGLLAVAGVSGVIYWLRNRVVVVVGDIRTNGDVARGVQKLAMAVRKKKGAEWINSDRLTHEAVHGWTDRGGNLDGEPGEIGYTLRGGRVKDVFYVSVSRDPDHDMKVARAPVFDRRTNSGLSEADRRVFSEALERKYRGKND</sequence>
<gene>
    <name evidence="2" type="ORF">UX78_C0029G0011</name>
</gene>
<protein>
    <submittedName>
        <fullName evidence="2">Uncharacterized protein</fullName>
    </submittedName>
</protein>